<evidence type="ECO:0000313" key="3">
    <source>
        <dbReference type="Proteomes" id="UP000248741"/>
    </source>
</evidence>
<gene>
    <name evidence="2" type="ORF">NCTC7908_01435</name>
</gene>
<dbReference type="AlphaFoldDB" id="A0ABD7MTS9"/>
<proteinExistence type="predicted"/>
<reference evidence="2 3" key="1">
    <citation type="submission" date="2018-06" db="EMBL/GenBank/DDBJ databases">
        <authorList>
            <consortium name="Pathogen Informatics"/>
            <person name="Doyle S."/>
        </authorList>
    </citation>
    <scope>NUCLEOTIDE SEQUENCE [LARGE SCALE GENOMIC DNA]</scope>
    <source>
        <strain evidence="2 3">NCTC7908</strain>
    </source>
</reference>
<sequence>MLVLTKHHFARTDAGRWDEMRKALATAAKGVGDAEASVKHGGFKRNKRLSRIICSGKQCDHGSSRKEKAPRLRGPQGGYGYSADAFCH</sequence>
<evidence type="ECO:0008006" key="4">
    <source>
        <dbReference type="Google" id="ProtNLM"/>
    </source>
</evidence>
<feature type="region of interest" description="Disordered" evidence="1">
    <location>
        <begin position="58"/>
        <end position="88"/>
    </location>
</feature>
<evidence type="ECO:0000256" key="1">
    <source>
        <dbReference type="SAM" id="MobiDB-lite"/>
    </source>
</evidence>
<feature type="compositionally biased region" description="Basic and acidic residues" evidence="1">
    <location>
        <begin position="58"/>
        <end position="70"/>
    </location>
</feature>
<evidence type="ECO:0000313" key="2">
    <source>
        <dbReference type="EMBL" id="SQG51856.1"/>
    </source>
</evidence>
<protein>
    <recommendedName>
        <fullName evidence="4">Transposase</fullName>
    </recommendedName>
</protein>
<accession>A0ABD7MTS9</accession>
<dbReference type="Proteomes" id="UP000248741">
    <property type="component" value="Chromosome 1"/>
</dbReference>
<name>A0ABD7MTS9_CORUL</name>
<organism evidence="2 3">
    <name type="scientific">Corynebacterium ulcerans</name>
    <dbReference type="NCBI Taxonomy" id="65058"/>
    <lineage>
        <taxon>Bacteria</taxon>
        <taxon>Bacillati</taxon>
        <taxon>Actinomycetota</taxon>
        <taxon>Actinomycetes</taxon>
        <taxon>Mycobacteriales</taxon>
        <taxon>Corynebacteriaceae</taxon>
        <taxon>Corynebacterium</taxon>
    </lineage>
</organism>
<dbReference type="EMBL" id="LS483400">
    <property type="protein sequence ID" value="SQG51856.1"/>
    <property type="molecule type" value="Genomic_DNA"/>
</dbReference>